<name>A0A409X9B4_9AGAR</name>
<gene>
    <name evidence="1" type="ORF">CVT26_004495</name>
</gene>
<protein>
    <submittedName>
        <fullName evidence="1">Uncharacterized protein</fullName>
    </submittedName>
</protein>
<organism evidence="1 2">
    <name type="scientific">Gymnopilus dilepis</name>
    <dbReference type="NCBI Taxonomy" id="231916"/>
    <lineage>
        <taxon>Eukaryota</taxon>
        <taxon>Fungi</taxon>
        <taxon>Dikarya</taxon>
        <taxon>Basidiomycota</taxon>
        <taxon>Agaricomycotina</taxon>
        <taxon>Agaricomycetes</taxon>
        <taxon>Agaricomycetidae</taxon>
        <taxon>Agaricales</taxon>
        <taxon>Agaricineae</taxon>
        <taxon>Hymenogastraceae</taxon>
        <taxon>Gymnopilus</taxon>
    </lineage>
</organism>
<keyword evidence="2" id="KW-1185">Reference proteome</keyword>
<reference evidence="1 2" key="1">
    <citation type="journal article" date="2018" name="Evol. Lett.">
        <title>Horizontal gene cluster transfer increased hallucinogenic mushroom diversity.</title>
        <authorList>
            <person name="Reynolds H.T."/>
            <person name="Vijayakumar V."/>
            <person name="Gluck-Thaler E."/>
            <person name="Korotkin H.B."/>
            <person name="Matheny P.B."/>
            <person name="Slot J.C."/>
        </authorList>
    </citation>
    <scope>NUCLEOTIDE SEQUENCE [LARGE SCALE GENOMIC DNA]</scope>
    <source>
        <strain evidence="1 2">SRW20</strain>
    </source>
</reference>
<evidence type="ECO:0000313" key="2">
    <source>
        <dbReference type="Proteomes" id="UP000284706"/>
    </source>
</evidence>
<proteinExistence type="predicted"/>
<dbReference type="AlphaFoldDB" id="A0A409X9B4"/>
<dbReference type="Proteomes" id="UP000284706">
    <property type="component" value="Unassembled WGS sequence"/>
</dbReference>
<dbReference type="InParanoid" id="A0A409X9B4"/>
<comment type="caution">
    <text evidence="1">The sequence shown here is derived from an EMBL/GenBank/DDBJ whole genome shotgun (WGS) entry which is preliminary data.</text>
</comment>
<accession>A0A409X9B4</accession>
<evidence type="ECO:0000313" key="1">
    <source>
        <dbReference type="EMBL" id="PPQ87369.1"/>
    </source>
</evidence>
<sequence length="62" mass="6913">MSFEILSRVTDSSLFSYLQSFYIKQYGDPSSSVHKVVTLKDTPGSVKPALKESMAGRLLKWG</sequence>
<dbReference type="EMBL" id="NHYE01003872">
    <property type="protein sequence ID" value="PPQ87369.1"/>
    <property type="molecule type" value="Genomic_DNA"/>
</dbReference>